<dbReference type="AlphaFoldDB" id="A0A517QIG6"/>
<dbReference type="RefSeq" id="WP_145195964.1">
    <property type="nucleotide sequence ID" value="NZ_CP036267.1"/>
</dbReference>
<accession>A0A517QIG6</accession>
<feature type="region of interest" description="Disordered" evidence="1">
    <location>
        <begin position="24"/>
        <end position="63"/>
    </location>
</feature>
<dbReference type="KEGG" id="tpol:Mal48_06550"/>
<feature type="signal peptide" evidence="2">
    <location>
        <begin position="1"/>
        <end position="22"/>
    </location>
</feature>
<dbReference type="EMBL" id="CP036267">
    <property type="protein sequence ID" value="QDT31422.1"/>
    <property type="molecule type" value="Genomic_DNA"/>
</dbReference>
<evidence type="ECO:0000256" key="2">
    <source>
        <dbReference type="SAM" id="SignalP"/>
    </source>
</evidence>
<evidence type="ECO:0000313" key="4">
    <source>
        <dbReference type="Proteomes" id="UP000315724"/>
    </source>
</evidence>
<dbReference type="PROSITE" id="PS51257">
    <property type="entry name" value="PROKAR_LIPOPROTEIN"/>
    <property type="match status" value="1"/>
</dbReference>
<name>A0A517QIG6_9PLAN</name>
<sequence precursor="true">MLKKMNLLLALTVACWFSGCGGEEPVTPAPAPAGNDAPAEGPEAALEEGGANAALPADQQVDE</sequence>
<evidence type="ECO:0000256" key="1">
    <source>
        <dbReference type="SAM" id="MobiDB-lite"/>
    </source>
</evidence>
<evidence type="ECO:0000313" key="3">
    <source>
        <dbReference type="EMBL" id="QDT31422.1"/>
    </source>
</evidence>
<protein>
    <submittedName>
        <fullName evidence="3">Uncharacterized protein</fullName>
    </submittedName>
</protein>
<reference evidence="3 4" key="1">
    <citation type="submission" date="2019-02" db="EMBL/GenBank/DDBJ databases">
        <title>Deep-cultivation of Planctomycetes and their phenomic and genomic characterization uncovers novel biology.</title>
        <authorList>
            <person name="Wiegand S."/>
            <person name="Jogler M."/>
            <person name="Boedeker C."/>
            <person name="Pinto D."/>
            <person name="Vollmers J."/>
            <person name="Rivas-Marin E."/>
            <person name="Kohn T."/>
            <person name="Peeters S.H."/>
            <person name="Heuer A."/>
            <person name="Rast P."/>
            <person name="Oberbeckmann S."/>
            <person name="Bunk B."/>
            <person name="Jeske O."/>
            <person name="Meyerdierks A."/>
            <person name="Storesund J.E."/>
            <person name="Kallscheuer N."/>
            <person name="Luecker S."/>
            <person name="Lage O.M."/>
            <person name="Pohl T."/>
            <person name="Merkel B.J."/>
            <person name="Hornburger P."/>
            <person name="Mueller R.-W."/>
            <person name="Bruemmer F."/>
            <person name="Labrenz M."/>
            <person name="Spormann A.M."/>
            <person name="Op den Camp H."/>
            <person name="Overmann J."/>
            <person name="Amann R."/>
            <person name="Jetten M.S.M."/>
            <person name="Mascher T."/>
            <person name="Medema M.H."/>
            <person name="Devos D.P."/>
            <person name="Kaster A.-K."/>
            <person name="Ovreas L."/>
            <person name="Rohde M."/>
            <person name="Galperin M.Y."/>
            <person name="Jogler C."/>
        </authorList>
    </citation>
    <scope>NUCLEOTIDE SEQUENCE [LARGE SCALE GENOMIC DNA]</scope>
    <source>
        <strain evidence="3 4">Mal48</strain>
    </source>
</reference>
<proteinExistence type="predicted"/>
<organism evidence="3 4">
    <name type="scientific">Thalassoglobus polymorphus</name>
    <dbReference type="NCBI Taxonomy" id="2527994"/>
    <lineage>
        <taxon>Bacteria</taxon>
        <taxon>Pseudomonadati</taxon>
        <taxon>Planctomycetota</taxon>
        <taxon>Planctomycetia</taxon>
        <taxon>Planctomycetales</taxon>
        <taxon>Planctomycetaceae</taxon>
        <taxon>Thalassoglobus</taxon>
    </lineage>
</organism>
<feature type="compositionally biased region" description="Low complexity" evidence="1">
    <location>
        <begin position="32"/>
        <end position="57"/>
    </location>
</feature>
<gene>
    <name evidence="3" type="ORF">Mal48_06550</name>
</gene>
<keyword evidence="2" id="KW-0732">Signal</keyword>
<feature type="chain" id="PRO_5021910010" evidence="2">
    <location>
        <begin position="23"/>
        <end position="63"/>
    </location>
</feature>
<dbReference type="Proteomes" id="UP000315724">
    <property type="component" value="Chromosome"/>
</dbReference>
<keyword evidence="4" id="KW-1185">Reference proteome</keyword>